<protein>
    <submittedName>
        <fullName evidence="3">Nucleotide-binding universal stress UspA family protein</fullName>
    </submittedName>
</protein>
<dbReference type="InterPro" id="IPR006016">
    <property type="entry name" value="UspA"/>
</dbReference>
<comment type="similarity">
    <text evidence="1">Belongs to the universal stress protein A family.</text>
</comment>
<feature type="domain" description="UspA" evidence="2">
    <location>
        <begin position="6"/>
        <end position="149"/>
    </location>
</feature>
<dbReference type="Pfam" id="PF00582">
    <property type="entry name" value="Usp"/>
    <property type="match status" value="2"/>
</dbReference>
<accession>A0A2A9EE18</accession>
<organism evidence="3 4">
    <name type="scientific">Flavimobilis soli</name>
    <dbReference type="NCBI Taxonomy" id="442709"/>
    <lineage>
        <taxon>Bacteria</taxon>
        <taxon>Bacillati</taxon>
        <taxon>Actinomycetota</taxon>
        <taxon>Actinomycetes</taxon>
        <taxon>Micrococcales</taxon>
        <taxon>Jonesiaceae</taxon>
        <taxon>Flavimobilis</taxon>
    </lineage>
</organism>
<feature type="domain" description="UspA" evidence="2">
    <location>
        <begin position="172"/>
        <end position="309"/>
    </location>
</feature>
<dbReference type="AlphaFoldDB" id="A0A2A9EE18"/>
<comment type="caution">
    <text evidence="3">The sequence shown here is derived from an EMBL/GenBank/DDBJ whole genome shotgun (WGS) entry which is preliminary data.</text>
</comment>
<dbReference type="PRINTS" id="PR01438">
    <property type="entry name" value="UNVRSLSTRESS"/>
</dbReference>
<proteinExistence type="inferred from homology"/>
<dbReference type="RefSeq" id="WP_169924547.1">
    <property type="nucleotide sequence ID" value="NZ_PDJH01000001.1"/>
</dbReference>
<evidence type="ECO:0000313" key="3">
    <source>
        <dbReference type="EMBL" id="PFG37287.1"/>
    </source>
</evidence>
<dbReference type="InterPro" id="IPR006015">
    <property type="entry name" value="Universal_stress_UspA"/>
</dbReference>
<evidence type="ECO:0000313" key="4">
    <source>
        <dbReference type="Proteomes" id="UP000221394"/>
    </source>
</evidence>
<dbReference type="PANTHER" id="PTHR46553">
    <property type="entry name" value="ADENINE NUCLEOTIDE ALPHA HYDROLASES-LIKE SUPERFAMILY PROTEIN"/>
    <property type="match status" value="1"/>
</dbReference>
<dbReference type="InterPro" id="IPR014729">
    <property type="entry name" value="Rossmann-like_a/b/a_fold"/>
</dbReference>
<name>A0A2A9EE18_9MICO</name>
<evidence type="ECO:0000259" key="2">
    <source>
        <dbReference type="Pfam" id="PF00582"/>
    </source>
</evidence>
<dbReference type="EMBL" id="PDJH01000001">
    <property type="protein sequence ID" value="PFG37287.1"/>
    <property type="molecule type" value="Genomic_DNA"/>
</dbReference>
<dbReference type="Gene3D" id="3.40.50.620">
    <property type="entry name" value="HUPs"/>
    <property type="match status" value="2"/>
</dbReference>
<dbReference type="Proteomes" id="UP000221394">
    <property type="component" value="Unassembled WGS sequence"/>
</dbReference>
<gene>
    <name evidence="3" type="ORF">ATL41_2042</name>
</gene>
<keyword evidence="4" id="KW-1185">Reference proteome</keyword>
<sequence length="310" mass="33092">MTMPSNRVVVGVDGSLNSDHALAWAADAAESRHVPLEVVLAWDATWVHMSEGIMAITDVDETFRRLAAFAQERIDSSIARVQEKHDLSGIDIIRTPVQGPVVPAVLEAAAGASMLVVGRRGVGRLGRLFMGSVSAGLVRQAHLPVTVIPDPERAEQQREAALDGAELDETPRIVVGVDGSAPSVAALRFAAEAAKRRHLPLHAVACWQFTTSGIPSESFGWVPPIEDFEERAGQQLDKALERAGIDLPEDQLVRKVLRASPGRGLLRSAAGAAWLVLGSRGVGGFERLLLGSVSAQLMEHAPCPVTIVRT</sequence>
<dbReference type="PANTHER" id="PTHR46553:SF3">
    <property type="entry name" value="ADENINE NUCLEOTIDE ALPHA HYDROLASES-LIKE SUPERFAMILY PROTEIN"/>
    <property type="match status" value="1"/>
</dbReference>
<evidence type="ECO:0000256" key="1">
    <source>
        <dbReference type="ARBA" id="ARBA00008791"/>
    </source>
</evidence>
<dbReference type="SUPFAM" id="SSF52402">
    <property type="entry name" value="Adenine nucleotide alpha hydrolases-like"/>
    <property type="match status" value="2"/>
</dbReference>
<reference evidence="3 4" key="1">
    <citation type="submission" date="2017-10" db="EMBL/GenBank/DDBJ databases">
        <title>Sequencing the genomes of 1000 actinobacteria strains.</title>
        <authorList>
            <person name="Klenk H.-P."/>
        </authorList>
    </citation>
    <scope>NUCLEOTIDE SEQUENCE [LARGE SCALE GENOMIC DNA]</scope>
    <source>
        <strain evidence="3 4">DSM 21574</strain>
    </source>
</reference>